<evidence type="ECO:0000259" key="3">
    <source>
        <dbReference type="Pfam" id="PF02275"/>
    </source>
</evidence>
<evidence type="ECO:0000256" key="2">
    <source>
        <dbReference type="ARBA" id="ARBA00022801"/>
    </source>
</evidence>
<dbReference type="PANTHER" id="PTHR35527:SF2">
    <property type="entry name" value="HYDROLASE"/>
    <property type="match status" value="1"/>
</dbReference>
<dbReference type="Proteomes" id="UP000649617">
    <property type="component" value="Unassembled WGS sequence"/>
</dbReference>
<proteinExistence type="inferred from homology"/>
<comment type="caution">
    <text evidence="4">The sequence shown here is derived from an EMBL/GenBank/DDBJ whole genome shotgun (WGS) entry which is preliminary data.</text>
</comment>
<evidence type="ECO:0000313" key="4">
    <source>
        <dbReference type="EMBL" id="CAE7216174.1"/>
    </source>
</evidence>
<feature type="domain" description="Choloylglycine hydrolase/NAAA C-terminal" evidence="3">
    <location>
        <begin position="2"/>
        <end position="312"/>
    </location>
</feature>
<dbReference type="EMBL" id="CAJNIZ010002901">
    <property type="protein sequence ID" value="CAE7216174.1"/>
    <property type="molecule type" value="Genomic_DNA"/>
</dbReference>
<dbReference type="InterPro" id="IPR029055">
    <property type="entry name" value="Ntn_hydrolases_N"/>
</dbReference>
<dbReference type="SUPFAM" id="SSF56235">
    <property type="entry name" value="N-terminal nucleophile aminohydrolases (Ntn hydrolases)"/>
    <property type="match status" value="1"/>
</dbReference>
<dbReference type="InterPro" id="IPR029132">
    <property type="entry name" value="CBAH/NAAA_C"/>
</dbReference>
<keyword evidence="5" id="KW-1185">Reference proteome</keyword>
<dbReference type="Gene3D" id="3.60.60.10">
    <property type="entry name" value="Penicillin V Acylase, Chain A"/>
    <property type="match status" value="1"/>
</dbReference>
<dbReference type="PANTHER" id="PTHR35527">
    <property type="entry name" value="CHOLOYLGLYCINE HYDROLASE"/>
    <property type="match status" value="1"/>
</dbReference>
<name>A0A812JXU7_SYMPI</name>
<evidence type="ECO:0000256" key="1">
    <source>
        <dbReference type="ARBA" id="ARBA00006625"/>
    </source>
</evidence>
<keyword evidence="2" id="KW-0378">Hydrolase</keyword>
<gene>
    <name evidence="4" type="primary">cbh</name>
    <name evidence="4" type="ORF">SPIL2461_LOCUS2616</name>
</gene>
<reference evidence="4" key="1">
    <citation type="submission" date="2021-02" db="EMBL/GenBank/DDBJ databases">
        <authorList>
            <person name="Dougan E. K."/>
            <person name="Rhodes N."/>
            <person name="Thang M."/>
            <person name="Chan C."/>
        </authorList>
    </citation>
    <scope>NUCLEOTIDE SEQUENCE</scope>
</reference>
<comment type="similarity">
    <text evidence="1">Belongs to the peptidase C59 family.</text>
</comment>
<organism evidence="4 5">
    <name type="scientific">Symbiodinium pilosum</name>
    <name type="common">Dinoflagellate</name>
    <dbReference type="NCBI Taxonomy" id="2952"/>
    <lineage>
        <taxon>Eukaryota</taxon>
        <taxon>Sar</taxon>
        <taxon>Alveolata</taxon>
        <taxon>Dinophyceae</taxon>
        <taxon>Suessiales</taxon>
        <taxon>Symbiodiniaceae</taxon>
        <taxon>Symbiodinium</taxon>
    </lineage>
</organism>
<dbReference type="AlphaFoldDB" id="A0A812JXU7"/>
<evidence type="ECO:0000313" key="5">
    <source>
        <dbReference type="Proteomes" id="UP000649617"/>
    </source>
</evidence>
<dbReference type="InterPro" id="IPR052193">
    <property type="entry name" value="Peptidase_C59"/>
</dbReference>
<dbReference type="OrthoDB" id="63199at2759"/>
<sequence>MGHTMEFDNIYGITNWKLFTRPRGHVMELNNVSKTTAHGTFGVLGLGVPPFFADGMNEKGLTLATQSLYRSEYQECNPFSKEYQTIYTVQVPQWILTHFATVADVVNAIQSGKYCIANPMDTLVRRGNIHWAIADKDGNSIVLEYERGEPKVYNNHVGVMTNDPFYPWHVDNLNTYRWILPEEGNNKVLRMSTGNLLAGQKEVPYDLGHGFNTGGLPGDPSPPSRFVRAFFTRQVSQANARPKQELNDWLTLAQGILNSVFITKGWTGPNPAGHIWESDHTAWGTLRFPQTGFYAFRTYANMQWQVVDTTKLDWMEGVVLATSTSIADSFNDITVHLNLAGGSSSKASLRQRYSGVSKHPQVEDTVLLQSPSQEL</sequence>
<dbReference type="GO" id="GO:0016787">
    <property type="term" value="F:hydrolase activity"/>
    <property type="evidence" value="ECO:0007669"/>
    <property type="project" value="UniProtKB-KW"/>
</dbReference>
<protein>
    <submittedName>
        <fullName evidence="4">Cbh protein</fullName>
    </submittedName>
</protein>
<accession>A0A812JXU7</accession>
<dbReference type="Pfam" id="PF02275">
    <property type="entry name" value="CBAH"/>
    <property type="match status" value="1"/>
</dbReference>